<reference evidence="2 3" key="1">
    <citation type="submission" date="2024-03" db="EMBL/GenBank/DDBJ databases">
        <title>Aureococcus anophagefferens CCMP1851 and Kratosvirus quantuckense: Draft genome of a second virus-susceptible host strain in the model system.</title>
        <authorList>
            <person name="Chase E."/>
            <person name="Truchon A.R."/>
            <person name="Schepens W."/>
            <person name="Wilhelm S.W."/>
        </authorList>
    </citation>
    <scope>NUCLEOTIDE SEQUENCE [LARGE SCALE GENOMIC DNA]</scope>
    <source>
        <strain evidence="2 3">CCMP1851</strain>
    </source>
</reference>
<dbReference type="SUPFAM" id="SSF53474">
    <property type="entry name" value="alpha/beta-Hydrolases"/>
    <property type="match status" value="1"/>
</dbReference>
<dbReference type="Gene3D" id="3.40.50.1820">
    <property type="entry name" value="alpha/beta hydrolase"/>
    <property type="match status" value="1"/>
</dbReference>
<evidence type="ECO:0008006" key="4">
    <source>
        <dbReference type="Google" id="ProtNLM"/>
    </source>
</evidence>
<gene>
    <name evidence="2" type="ORF">SO694_00005345</name>
</gene>
<feature type="signal peptide" evidence="1">
    <location>
        <begin position="1"/>
        <end position="17"/>
    </location>
</feature>
<protein>
    <recommendedName>
        <fullName evidence="4">Fungal lipase-like domain-containing protein</fullName>
    </recommendedName>
</protein>
<proteinExistence type="predicted"/>
<name>A0ABR1G9L1_AURAN</name>
<dbReference type="EMBL" id="JBBJCI010000039">
    <property type="protein sequence ID" value="KAK7249905.1"/>
    <property type="molecule type" value="Genomic_DNA"/>
</dbReference>
<keyword evidence="3" id="KW-1185">Reference proteome</keyword>
<evidence type="ECO:0000313" key="3">
    <source>
        <dbReference type="Proteomes" id="UP001363151"/>
    </source>
</evidence>
<dbReference type="PANTHER" id="PTHR35560">
    <property type="entry name" value="BLL0132 PROTEIN"/>
    <property type="match status" value="1"/>
</dbReference>
<dbReference type="PANTHER" id="PTHR35560:SF3">
    <property type="entry name" value="PEPTIDASE S9 PROLYL OLIGOPEPTIDASE CATALYTIC DOMAIN-CONTAINING PROTEIN"/>
    <property type="match status" value="1"/>
</dbReference>
<accession>A0ABR1G9L1</accession>
<sequence>MCSRWTGLALVLRTAAAEAFVASPAPECAWCEAGNDACNHSYAAYELDLVETSISGAVGGRRFPLWRPAYQPPFGAPSPATLAVVVHHGALRNGDAYCAHVANAVLATGRDPASVLVVCPQIYEAGDAGLDEATMLWWGASADDGVEPDRGERDWHWGGNSTAELGASLSSFSVLDEIIEALEAAHPALERVVVAGHSAGGQIAMRYALFSRLETRLAIEYFVANPSSVTYLNASRPALPPQRCCDNATIASTSYAFAAPGGRCADYDAYGYGLAGPLPDYAAATTAARAIDAYGRRTVVYVSGAADVCDARYAARARCAACVVDDGGLDTSCEAYAQGWCRMERLHAFAQFVTAFYGGDVHALVSVPDVGHSGCGIFQSREFARAARLLG</sequence>
<dbReference type="InterPro" id="IPR029058">
    <property type="entry name" value="AB_hydrolase_fold"/>
</dbReference>
<evidence type="ECO:0000313" key="2">
    <source>
        <dbReference type="EMBL" id="KAK7249905.1"/>
    </source>
</evidence>
<evidence type="ECO:0000256" key="1">
    <source>
        <dbReference type="SAM" id="SignalP"/>
    </source>
</evidence>
<comment type="caution">
    <text evidence="2">The sequence shown here is derived from an EMBL/GenBank/DDBJ whole genome shotgun (WGS) entry which is preliminary data.</text>
</comment>
<dbReference type="Proteomes" id="UP001363151">
    <property type="component" value="Unassembled WGS sequence"/>
</dbReference>
<keyword evidence="1" id="KW-0732">Signal</keyword>
<feature type="chain" id="PRO_5046931692" description="Fungal lipase-like domain-containing protein" evidence="1">
    <location>
        <begin position="18"/>
        <end position="391"/>
    </location>
</feature>
<organism evidence="2 3">
    <name type="scientific">Aureococcus anophagefferens</name>
    <name type="common">Harmful bloom alga</name>
    <dbReference type="NCBI Taxonomy" id="44056"/>
    <lineage>
        <taxon>Eukaryota</taxon>
        <taxon>Sar</taxon>
        <taxon>Stramenopiles</taxon>
        <taxon>Ochrophyta</taxon>
        <taxon>Pelagophyceae</taxon>
        <taxon>Pelagomonadales</taxon>
        <taxon>Pelagomonadaceae</taxon>
        <taxon>Aureococcus</taxon>
    </lineage>
</organism>